<evidence type="ECO:0000313" key="1">
    <source>
        <dbReference type="EMBL" id="KAH3780970.1"/>
    </source>
</evidence>
<comment type="caution">
    <text evidence="1">The sequence shown here is derived from an EMBL/GenBank/DDBJ whole genome shotgun (WGS) entry which is preliminary data.</text>
</comment>
<name>A0A9D4EJL7_DREPO</name>
<evidence type="ECO:0000313" key="2">
    <source>
        <dbReference type="Proteomes" id="UP000828390"/>
    </source>
</evidence>
<gene>
    <name evidence="1" type="ORF">DPMN_158795</name>
</gene>
<protein>
    <submittedName>
        <fullName evidence="1">Uncharacterized protein</fullName>
    </submittedName>
</protein>
<dbReference type="Proteomes" id="UP000828390">
    <property type="component" value="Unassembled WGS sequence"/>
</dbReference>
<accession>A0A9D4EJL7</accession>
<dbReference type="SUPFAM" id="SSF52047">
    <property type="entry name" value="RNI-like"/>
    <property type="match status" value="1"/>
</dbReference>
<proteinExistence type="predicted"/>
<reference evidence="1" key="1">
    <citation type="journal article" date="2019" name="bioRxiv">
        <title>The Genome of the Zebra Mussel, Dreissena polymorpha: A Resource for Invasive Species Research.</title>
        <authorList>
            <person name="McCartney M.A."/>
            <person name="Auch B."/>
            <person name="Kono T."/>
            <person name="Mallez S."/>
            <person name="Zhang Y."/>
            <person name="Obille A."/>
            <person name="Becker A."/>
            <person name="Abrahante J.E."/>
            <person name="Garbe J."/>
            <person name="Badalamenti J.P."/>
            <person name="Herman A."/>
            <person name="Mangelson H."/>
            <person name="Liachko I."/>
            <person name="Sullivan S."/>
            <person name="Sone E.D."/>
            <person name="Koren S."/>
            <person name="Silverstein K.A.T."/>
            <person name="Beckman K.B."/>
            <person name="Gohl D.M."/>
        </authorList>
    </citation>
    <scope>NUCLEOTIDE SEQUENCE</scope>
    <source>
        <strain evidence="1">Duluth1</strain>
        <tissue evidence="1">Whole animal</tissue>
    </source>
</reference>
<dbReference type="EMBL" id="JAIWYP010000008">
    <property type="protein sequence ID" value="KAH3780970.1"/>
    <property type="molecule type" value="Genomic_DNA"/>
</dbReference>
<dbReference type="AlphaFoldDB" id="A0A9D4EJL7"/>
<sequence>MSLKIWRRFDDLRINQQLSFLKFFSAPKQLETLRLKVFDNTNMWESLHDLTIKSLSLSVSMSDVDKNLQLNNISSLSWALSTLTQLETLNLKVRYLNVGNLEAIRGLNIKSLSLRYLKVQKKNAIAPLSRLLLSLTHLESLSIKTFQGKSFAKLSDALHDLNIKNLSLSKA</sequence>
<keyword evidence="2" id="KW-1185">Reference proteome</keyword>
<organism evidence="1 2">
    <name type="scientific">Dreissena polymorpha</name>
    <name type="common">Zebra mussel</name>
    <name type="synonym">Mytilus polymorpha</name>
    <dbReference type="NCBI Taxonomy" id="45954"/>
    <lineage>
        <taxon>Eukaryota</taxon>
        <taxon>Metazoa</taxon>
        <taxon>Spiralia</taxon>
        <taxon>Lophotrochozoa</taxon>
        <taxon>Mollusca</taxon>
        <taxon>Bivalvia</taxon>
        <taxon>Autobranchia</taxon>
        <taxon>Heteroconchia</taxon>
        <taxon>Euheterodonta</taxon>
        <taxon>Imparidentia</taxon>
        <taxon>Neoheterodontei</taxon>
        <taxon>Myida</taxon>
        <taxon>Dreissenoidea</taxon>
        <taxon>Dreissenidae</taxon>
        <taxon>Dreissena</taxon>
    </lineage>
</organism>
<reference evidence="1" key="2">
    <citation type="submission" date="2020-11" db="EMBL/GenBank/DDBJ databases">
        <authorList>
            <person name="McCartney M.A."/>
            <person name="Auch B."/>
            <person name="Kono T."/>
            <person name="Mallez S."/>
            <person name="Becker A."/>
            <person name="Gohl D.M."/>
            <person name="Silverstein K.A.T."/>
            <person name="Koren S."/>
            <person name="Bechman K.B."/>
            <person name="Herman A."/>
            <person name="Abrahante J.E."/>
            <person name="Garbe J."/>
        </authorList>
    </citation>
    <scope>NUCLEOTIDE SEQUENCE</scope>
    <source>
        <strain evidence="1">Duluth1</strain>
        <tissue evidence="1">Whole animal</tissue>
    </source>
</reference>